<dbReference type="Gene3D" id="3.40.50.300">
    <property type="entry name" value="P-loop containing nucleotide triphosphate hydrolases"/>
    <property type="match status" value="1"/>
</dbReference>
<dbReference type="Gene3D" id="1.25.40.10">
    <property type="entry name" value="Tetratricopeptide repeat domain"/>
    <property type="match status" value="2"/>
</dbReference>
<dbReference type="GO" id="GO:0043531">
    <property type="term" value="F:ADP binding"/>
    <property type="evidence" value="ECO:0007669"/>
    <property type="project" value="InterPro"/>
</dbReference>
<dbReference type="Pfam" id="PF13424">
    <property type="entry name" value="TPR_12"/>
    <property type="match status" value="1"/>
</dbReference>
<dbReference type="InterPro" id="IPR002182">
    <property type="entry name" value="NB-ARC"/>
</dbReference>
<keyword evidence="3" id="KW-1185">Reference proteome</keyword>
<evidence type="ECO:0000313" key="2">
    <source>
        <dbReference type="EMBL" id="KAF2192075.1"/>
    </source>
</evidence>
<dbReference type="SUPFAM" id="SSF48452">
    <property type="entry name" value="TPR-like"/>
    <property type="match status" value="1"/>
</dbReference>
<dbReference type="InterPro" id="IPR011990">
    <property type="entry name" value="TPR-like_helical_dom_sf"/>
</dbReference>
<protein>
    <recommendedName>
        <fullName evidence="1">NB-ARC domain-containing protein</fullName>
    </recommendedName>
</protein>
<dbReference type="InterPro" id="IPR027417">
    <property type="entry name" value="P-loop_NTPase"/>
</dbReference>
<name>A0A6A6ELN7_9PEZI</name>
<gene>
    <name evidence="2" type="ORF">K469DRAFT_805508</name>
</gene>
<reference evidence="2" key="1">
    <citation type="journal article" date="2020" name="Stud. Mycol.">
        <title>101 Dothideomycetes genomes: a test case for predicting lifestyles and emergence of pathogens.</title>
        <authorList>
            <person name="Haridas S."/>
            <person name="Albert R."/>
            <person name="Binder M."/>
            <person name="Bloem J."/>
            <person name="Labutti K."/>
            <person name="Salamov A."/>
            <person name="Andreopoulos B."/>
            <person name="Baker S."/>
            <person name="Barry K."/>
            <person name="Bills G."/>
            <person name="Bluhm B."/>
            <person name="Cannon C."/>
            <person name="Castanera R."/>
            <person name="Culley D."/>
            <person name="Daum C."/>
            <person name="Ezra D."/>
            <person name="Gonzalez J."/>
            <person name="Henrissat B."/>
            <person name="Kuo A."/>
            <person name="Liang C."/>
            <person name="Lipzen A."/>
            <person name="Lutzoni F."/>
            <person name="Magnuson J."/>
            <person name="Mondo S."/>
            <person name="Nolan M."/>
            <person name="Ohm R."/>
            <person name="Pangilinan J."/>
            <person name="Park H.-J."/>
            <person name="Ramirez L."/>
            <person name="Alfaro M."/>
            <person name="Sun H."/>
            <person name="Tritt A."/>
            <person name="Yoshinaga Y."/>
            <person name="Zwiers L.-H."/>
            <person name="Turgeon B."/>
            <person name="Goodwin S."/>
            <person name="Spatafora J."/>
            <person name="Crous P."/>
            <person name="Grigoriev I."/>
        </authorList>
    </citation>
    <scope>NUCLEOTIDE SEQUENCE</scope>
    <source>
        <strain evidence="2">CBS 207.26</strain>
    </source>
</reference>
<dbReference type="EMBL" id="ML994616">
    <property type="protein sequence ID" value="KAF2192075.1"/>
    <property type="molecule type" value="Genomic_DNA"/>
</dbReference>
<dbReference type="AlphaFoldDB" id="A0A6A6ELN7"/>
<dbReference type="SUPFAM" id="SSF52540">
    <property type="entry name" value="P-loop containing nucleoside triphosphate hydrolases"/>
    <property type="match status" value="1"/>
</dbReference>
<dbReference type="PANTHER" id="PTHR46082">
    <property type="entry name" value="ATP/GTP-BINDING PROTEIN-RELATED"/>
    <property type="match status" value="1"/>
</dbReference>
<dbReference type="OrthoDB" id="1658288at2759"/>
<accession>A0A6A6ELN7</accession>
<proteinExistence type="predicted"/>
<feature type="domain" description="NB-ARC" evidence="1">
    <location>
        <begin position="2"/>
        <end position="168"/>
    </location>
</feature>
<evidence type="ECO:0000313" key="3">
    <source>
        <dbReference type="Proteomes" id="UP000800200"/>
    </source>
</evidence>
<dbReference type="Pfam" id="PF00931">
    <property type="entry name" value="NB-ARC"/>
    <property type="match status" value="1"/>
</dbReference>
<dbReference type="InterPro" id="IPR053137">
    <property type="entry name" value="NLR-like"/>
</dbReference>
<dbReference type="PANTHER" id="PTHR46082:SF6">
    <property type="entry name" value="AAA+ ATPASE DOMAIN-CONTAINING PROTEIN-RELATED"/>
    <property type="match status" value="1"/>
</dbReference>
<evidence type="ECO:0000259" key="1">
    <source>
        <dbReference type="Pfam" id="PF00931"/>
    </source>
</evidence>
<sequence length="580" mass="66238">MQKLFVTKECQKMALVGLGGIGKTQVALEFAYSVKRRQLETSIFWMPVLSLESFEQACAEIARILRIRRVEEEQEDVKELVRQHLSSRAAGKWLLIVDNADNMDILFGIQPSKGVVDYLPESEDGLTVFTTRHQEVAESLVRSDVLELENLGEQEAVEFLEKSLVRKTMLRNNVITTDLLIELDYLALAIAQAAAYINTNKTSISEYLWLLKNTDEDVVSLISREFRDNTRYKDSTNAVATTWVVSFKQIQEHDAVATDLLAFMSCIEWKAIPRSILPTVQPEERMMRAISTICSYSFAVKRDGEDVYDIHRLVHLATRIWINRDGRGAETRKRAIQHVAKVFPSGDYASLEKWREFLPHAVRLSKVEQEEDLIEKYRLFSKIGQCLRVDGRIRETVTWLEESHRWQKSNLPESDPDRLLSQHQLAGAYQANGQVKEAIELLEHVVAVKEKELAKNHPDRLASQHELARAYHADGQVKKAVELLERVVAELAENHPNQLASQHELVGAYHANGQVKKAVELLEDVVTHELVRAYHADGQVKKAVELLEYVVAVEEKELVENHFDRLASQHELARAYYADG</sequence>
<dbReference type="Proteomes" id="UP000800200">
    <property type="component" value="Unassembled WGS sequence"/>
</dbReference>
<organism evidence="2 3">
    <name type="scientific">Zopfia rhizophila CBS 207.26</name>
    <dbReference type="NCBI Taxonomy" id="1314779"/>
    <lineage>
        <taxon>Eukaryota</taxon>
        <taxon>Fungi</taxon>
        <taxon>Dikarya</taxon>
        <taxon>Ascomycota</taxon>
        <taxon>Pezizomycotina</taxon>
        <taxon>Dothideomycetes</taxon>
        <taxon>Dothideomycetes incertae sedis</taxon>
        <taxon>Zopfiaceae</taxon>
        <taxon>Zopfia</taxon>
    </lineage>
</organism>